<reference evidence="13 14" key="2">
    <citation type="journal article" date="2016" name="Genome Announc.">
        <title>Genome Sequence of a Gram-Positive Diazotroph, Paenibacillus durus Type Strain ATCC 35681.</title>
        <authorList>
            <person name="Halim M.A."/>
            <person name="Rahman A.Y."/>
            <person name="Sim K.S."/>
            <person name="Yam H.C."/>
            <person name="Rahim A.A."/>
            <person name="Ghazali A.H."/>
            <person name="Najimudin N."/>
        </authorList>
    </citation>
    <scope>NUCLEOTIDE SEQUENCE [LARGE SCALE GENOMIC DNA]</scope>
    <source>
        <strain evidence="13 14">ATCC 35681</strain>
    </source>
</reference>
<dbReference type="PIRSF" id="PIRSF037677">
    <property type="entry name" value="DNA_mis_repair_Msh6"/>
    <property type="match status" value="1"/>
</dbReference>
<evidence type="ECO:0000256" key="4">
    <source>
        <dbReference type="ARBA" id="ARBA00022763"/>
    </source>
</evidence>
<dbReference type="SUPFAM" id="SSF55271">
    <property type="entry name" value="DNA repair protein MutS, domain I"/>
    <property type="match status" value="1"/>
</dbReference>
<feature type="domain" description="DNA mismatch repair proteins mutS family" evidence="12">
    <location>
        <begin position="685"/>
        <end position="701"/>
    </location>
</feature>
<dbReference type="InterPro" id="IPR007860">
    <property type="entry name" value="DNA_mmatch_repair_MutS_con_dom"/>
</dbReference>
<name>A0A0F7F9L5_PAEDU</name>
<dbReference type="GO" id="GO:0005524">
    <property type="term" value="F:ATP binding"/>
    <property type="evidence" value="ECO:0007669"/>
    <property type="project" value="UniProtKB-UniRule"/>
</dbReference>
<dbReference type="InterPro" id="IPR007696">
    <property type="entry name" value="DNA_mismatch_repair_MutS_core"/>
</dbReference>
<dbReference type="GO" id="GO:0005829">
    <property type="term" value="C:cytosol"/>
    <property type="evidence" value="ECO:0007669"/>
    <property type="project" value="TreeGrafter"/>
</dbReference>
<evidence type="ECO:0000256" key="10">
    <source>
        <dbReference type="RuleBase" id="RU003756"/>
    </source>
</evidence>
<feature type="binding site" evidence="9">
    <location>
        <begin position="611"/>
        <end position="618"/>
    </location>
    <ligand>
        <name>ATP</name>
        <dbReference type="ChEBI" id="CHEBI:30616"/>
    </ligand>
</feature>
<gene>
    <name evidence="9" type="primary">mutS</name>
    <name evidence="13" type="ORF">VK70_11350</name>
</gene>
<dbReference type="Pfam" id="PF00488">
    <property type="entry name" value="MutS_V"/>
    <property type="match status" value="1"/>
</dbReference>
<dbReference type="EMBL" id="CP011114">
    <property type="protein sequence ID" value="AKG35082.1"/>
    <property type="molecule type" value="Genomic_DNA"/>
</dbReference>
<feature type="region of interest" description="Disordered" evidence="11">
    <location>
        <begin position="851"/>
        <end position="872"/>
    </location>
</feature>
<dbReference type="InterPro" id="IPR036678">
    <property type="entry name" value="MutS_con_dom_sf"/>
</dbReference>
<sequence length="952" mass="104176">MAKYTPMIEQYLKVKEGAKDAFLFFRLGDFYEMFFDDALLASKELDITLTGREGGGDERIPMCGVPYHSAEGYIQRLIEKGYKVAICEQLDDPATTKGMVRRDIVRVVTPGTVMEGKVLADKSNNYLVCVTECAGMTALAACDLTTGELYVTSSPAGADTLRGEIGLYEPAEIIGDETLLDSVRAGTIPGDKPVVYTPWEKKNEELARNQFGEAAWARLESERAECLALLISYLSETQRRSLGQLSQISSYEPGNYMILDPFTRRNLELTETVRERSKKGSLLWLLDRTETSMGARLLRRRIDKPLLQRSKVERRLEAVDYLYNQYIVREDFRLALKEIYDLERLTGRVAYGSANGRDLNALKLSLAQIPELKELCLASGSSTLREIGEGIDECADLREDIARAIVDDPPVSVRDGGLIRPGYHARLDELREASSSGKRWIAELEAKERLATGIKSLKIGFNKVFGYYIEITRSNLASLPEGRYERKQTLANAERFVTPELKEKEALILEAQDKMTDLEYSLFSELRERLSSQIPRLQSLAEKVAEIDVYQGLAAVSAEQRFVKPTLTEGYDLKIEGGRHPVVEAVLKDASFIANGSSLTQDEGRILLITGPNMAGKSTYMRQVALICIMAQVGCFVPADRAEIPVIDRIFTRIGAADDLIGGQSTFMVEMADIQLMTDKATPRSLIIIDELGRGTSTSEGMAIAQAVIEYVHHHIGCKALVSTHFHELAHLEDSLNGLRNYSMAVQESGDKVTFLRKLIAGAADSSYGIYCARLAGLPGSIIDRAYGLLQHIEHSSSANAPAESVSLSGDHGGGLASAGSNLTGNSKNVSTAEAALETVLETAAESSTYPAAGSATNISSHAEGSLGASEAARRETAVHLADRVEEEGGVVQLSIFGDDEPRRGPKAAASQQGHLVADDIIAAVSGADLMNMTPLQAMQLLNDLKMKLKKK</sequence>
<evidence type="ECO:0000256" key="1">
    <source>
        <dbReference type="ARBA" id="ARBA00006271"/>
    </source>
</evidence>
<dbReference type="FunFam" id="3.40.1170.10:FF:000001">
    <property type="entry name" value="DNA mismatch repair protein MutS"/>
    <property type="match status" value="1"/>
</dbReference>
<dbReference type="PROSITE" id="PS00486">
    <property type="entry name" value="DNA_MISMATCH_REPAIR_2"/>
    <property type="match status" value="1"/>
</dbReference>
<dbReference type="FunFam" id="1.10.1420.10:FF:000007">
    <property type="entry name" value="DNA mismatch repair protein MutS"/>
    <property type="match status" value="1"/>
</dbReference>
<accession>A0A0F7F9L5</accession>
<protein>
    <recommendedName>
        <fullName evidence="2 9">DNA mismatch repair protein MutS</fullName>
    </recommendedName>
</protein>
<dbReference type="InterPro" id="IPR027417">
    <property type="entry name" value="P-loop_NTPase"/>
</dbReference>
<keyword evidence="5 9" id="KW-0067">ATP-binding</keyword>
<dbReference type="InterPro" id="IPR005748">
    <property type="entry name" value="DNA_mismatch_repair_MutS"/>
</dbReference>
<evidence type="ECO:0000256" key="11">
    <source>
        <dbReference type="SAM" id="MobiDB-lite"/>
    </source>
</evidence>
<keyword evidence="3 9" id="KW-0547">Nucleotide-binding</keyword>
<dbReference type="InterPro" id="IPR016151">
    <property type="entry name" value="DNA_mismatch_repair_MutS_N"/>
</dbReference>
<dbReference type="Pfam" id="PF05190">
    <property type="entry name" value="MutS_IV"/>
    <property type="match status" value="1"/>
</dbReference>
<dbReference type="InterPro" id="IPR036187">
    <property type="entry name" value="DNA_mismatch_repair_MutS_sf"/>
</dbReference>
<dbReference type="NCBIfam" id="TIGR01070">
    <property type="entry name" value="mutS1"/>
    <property type="match status" value="1"/>
</dbReference>
<evidence type="ECO:0000256" key="2">
    <source>
        <dbReference type="ARBA" id="ARBA00021982"/>
    </source>
</evidence>
<dbReference type="Pfam" id="PF05188">
    <property type="entry name" value="MutS_II"/>
    <property type="match status" value="1"/>
</dbReference>
<dbReference type="GO" id="GO:0030983">
    <property type="term" value="F:mismatched DNA binding"/>
    <property type="evidence" value="ECO:0007669"/>
    <property type="project" value="InterPro"/>
</dbReference>
<dbReference type="InterPro" id="IPR000432">
    <property type="entry name" value="DNA_mismatch_repair_MutS_C"/>
</dbReference>
<dbReference type="AlphaFoldDB" id="A0A0F7F9L5"/>
<dbReference type="RefSeq" id="WP_046723286.1">
    <property type="nucleotide sequence ID" value="NZ_CP011114.1"/>
</dbReference>
<dbReference type="HOGENOM" id="CLU_002472_3_1_9"/>
<dbReference type="OrthoDB" id="9802448at2"/>
<evidence type="ECO:0000256" key="3">
    <source>
        <dbReference type="ARBA" id="ARBA00022741"/>
    </source>
</evidence>
<dbReference type="HAMAP" id="MF_00096">
    <property type="entry name" value="MutS"/>
    <property type="match status" value="1"/>
</dbReference>
<dbReference type="Gene3D" id="3.30.420.110">
    <property type="entry name" value="MutS, connector domain"/>
    <property type="match status" value="1"/>
</dbReference>
<evidence type="ECO:0000259" key="12">
    <source>
        <dbReference type="PROSITE" id="PS00486"/>
    </source>
</evidence>
<proteinExistence type="inferred from homology"/>
<dbReference type="Gene3D" id="3.40.50.300">
    <property type="entry name" value="P-loop containing nucleotide triphosphate hydrolases"/>
    <property type="match status" value="1"/>
</dbReference>
<dbReference type="PANTHER" id="PTHR11361:SF34">
    <property type="entry name" value="DNA MISMATCH REPAIR PROTEIN MSH1, MITOCHONDRIAL"/>
    <property type="match status" value="1"/>
</dbReference>
<comment type="function">
    <text evidence="8 9">This protein is involved in the repair of mismatches in DNA. It is possible that it carries out the mismatch recognition step. This protein has a weak ATPase activity.</text>
</comment>
<dbReference type="Gene3D" id="1.10.1420.10">
    <property type="match status" value="2"/>
</dbReference>
<dbReference type="InterPro" id="IPR045076">
    <property type="entry name" value="MutS"/>
</dbReference>
<dbReference type="InterPro" id="IPR007695">
    <property type="entry name" value="DNA_mismatch_repair_MutS-lik_N"/>
</dbReference>
<evidence type="ECO:0000313" key="14">
    <source>
        <dbReference type="Proteomes" id="UP000034189"/>
    </source>
</evidence>
<keyword evidence="6 9" id="KW-0238">DNA-binding</keyword>
<dbReference type="Pfam" id="PF05192">
    <property type="entry name" value="MutS_III"/>
    <property type="match status" value="1"/>
</dbReference>
<evidence type="ECO:0000313" key="13">
    <source>
        <dbReference type="EMBL" id="AKG35082.1"/>
    </source>
</evidence>
<dbReference type="SUPFAM" id="SSF52540">
    <property type="entry name" value="P-loop containing nucleoside triphosphate hydrolases"/>
    <property type="match status" value="1"/>
</dbReference>
<dbReference type="InterPro" id="IPR017261">
    <property type="entry name" value="DNA_mismatch_repair_MutS/MSH"/>
</dbReference>
<evidence type="ECO:0000256" key="8">
    <source>
        <dbReference type="ARBA" id="ARBA00024647"/>
    </source>
</evidence>
<comment type="similarity">
    <text evidence="1 9 10">Belongs to the DNA mismatch repair MutS family.</text>
</comment>
<evidence type="ECO:0000256" key="9">
    <source>
        <dbReference type="HAMAP-Rule" id="MF_00096"/>
    </source>
</evidence>
<feature type="compositionally biased region" description="Polar residues" evidence="11">
    <location>
        <begin position="851"/>
        <end position="863"/>
    </location>
</feature>
<dbReference type="InterPro" id="IPR007861">
    <property type="entry name" value="DNA_mismatch_repair_MutS_clamp"/>
</dbReference>
<dbReference type="GO" id="GO:0003684">
    <property type="term" value="F:damaged DNA binding"/>
    <property type="evidence" value="ECO:0007669"/>
    <property type="project" value="UniProtKB-UniRule"/>
</dbReference>
<dbReference type="Proteomes" id="UP000034189">
    <property type="component" value="Chromosome"/>
</dbReference>
<dbReference type="Pfam" id="PF01624">
    <property type="entry name" value="MutS_I"/>
    <property type="match status" value="1"/>
</dbReference>
<evidence type="ECO:0000256" key="6">
    <source>
        <dbReference type="ARBA" id="ARBA00023125"/>
    </source>
</evidence>
<dbReference type="PATRIC" id="fig|1333534.5.peg.2508"/>
<dbReference type="SMART" id="SM00533">
    <property type="entry name" value="MUTSd"/>
    <property type="match status" value="1"/>
</dbReference>
<dbReference type="NCBIfam" id="NF003810">
    <property type="entry name" value="PRK05399.1"/>
    <property type="match status" value="1"/>
</dbReference>
<keyword evidence="7 9" id="KW-0234">DNA repair</keyword>
<dbReference type="SUPFAM" id="SSF48334">
    <property type="entry name" value="DNA repair protein MutS, domain III"/>
    <property type="match status" value="1"/>
</dbReference>
<dbReference type="FunFam" id="3.40.50.300:FF:000870">
    <property type="entry name" value="MutS protein homolog 4"/>
    <property type="match status" value="1"/>
</dbReference>
<evidence type="ECO:0000256" key="7">
    <source>
        <dbReference type="ARBA" id="ARBA00023204"/>
    </source>
</evidence>
<keyword evidence="4 9" id="KW-0227">DNA damage</keyword>
<dbReference type="SUPFAM" id="SSF53150">
    <property type="entry name" value="DNA repair protein MutS, domain II"/>
    <property type="match status" value="1"/>
</dbReference>
<dbReference type="PANTHER" id="PTHR11361">
    <property type="entry name" value="DNA MISMATCH REPAIR PROTEIN MUTS FAMILY MEMBER"/>
    <property type="match status" value="1"/>
</dbReference>
<dbReference type="Gene3D" id="3.40.1170.10">
    <property type="entry name" value="DNA repair protein MutS, domain I"/>
    <property type="match status" value="1"/>
</dbReference>
<dbReference type="SMART" id="SM00534">
    <property type="entry name" value="MUTSac"/>
    <property type="match status" value="1"/>
</dbReference>
<dbReference type="GO" id="GO:0006298">
    <property type="term" value="P:mismatch repair"/>
    <property type="evidence" value="ECO:0007669"/>
    <property type="project" value="UniProtKB-UniRule"/>
</dbReference>
<evidence type="ECO:0000256" key="5">
    <source>
        <dbReference type="ARBA" id="ARBA00022840"/>
    </source>
</evidence>
<organism evidence="13 14">
    <name type="scientific">Paenibacillus durus ATCC 35681</name>
    <dbReference type="NCBI Taxonomy" id="1333534"/>
    <lineage>
        <taxon>Bacteria</taxon>
        <taxon>Bacillati</taxon>
        <taxon>Bacillota</taxon>
        <taxon>Bacilli</taxon>
        <taxon>Bacillales</taxon>
        <taxon>Paenibacillaceae</taxon>
        <taxon>Paenibacillus</taxon>
    </lineage>
</organism>
<dbReference type="GO" id="GO:0140664">
    <property type="term" value="F:ATP-dependent DNA damage sensor activity"/>
    <property type="evidence" value="ECO:0007669"/>
    <property type="project" value="InterPro"/>
</dbReference>
<reference evidence="13 14" key="1">
    <citation type="submission" date="2015-03" db="EMBL/GenBank/DDBJ databases">
        <authorList>
            <person name="Abdul Halim M."/>
        </authorList>
    </citation>
    <scope>NUCLEOTIDE SEQUENCE [LARGE SCALE GENOMIC DNA]</scope>
    <source>
        <strain evidence="13 14">ATCC 35681</strain>
    </source>
</reference>